<reference evidence="6 7" key="1">
    <citation type="submission" date="2011-05" db="EMBL/GenBank/DDBJ databases">
        <authorList>
            <person name="Durkin A.S."/>
            <person name="Radune D."/>
            <person name="Hostetler J."/>
            <person name="Torralba M."/>
            <person name="Gillis M."/>
            <person name="Methe B."/>
            <person name="Sutton G."/>
            <person name="Nelson K.E."/>
        </authorList>
    </citation>
    <scope>NUCLEOTIDE SEQUENCE [LARGE SCALE GENOMIC DNA]</scope>
    <source>
        <strain evidence="6 7">SK1080</strain>
    </source>
</reference>
<feature type="compositionally biased region" description="Low complexity" evidence="3">
    <location>
        <begin position="69"/>
        <end position="95"/>
    </location>
</feature>
<dbReference type="Gene3D" id="3.10.20.890">
    <property type="match status" value="2"/>
</dbReference>
<keyword evidence="1" id="KW-0732">Signal</keyword>
<dbReference type="Pfam" id="PF04650">
    <property type="entry name" value="YSIRK_signal"/>
    <property type="match status" value="1"/>
</dbReference>
<feature type="domain" description="DUF1542" evidence="5">
    <location>
        <begin position="1059"/>
        <end position="1132"/>
    </location>
</feature>
<dbReference type="NCBIfam" id="TIGR01168">
    <property type="entry name" value="YSIRK_signal"/>
    <property type="match status" value="1"/>
</dbReference>
<feature type="region of interest" description="Disordered" evidence="3">
    <location>
        <begin position="167"/>
        <end position="221"/>
    </location>
</feature>
<feature type="domain" description="YSIRK Gram-positive signal peptide" evidence="4">
    <location>
        <begin position="16"/>
        <end position="41"/>
    </location>
</feature>
<dbReference type="InterPro" id="IPR005877">
    <property type="entry name" value="YSIRK_signal_dom"/>
</dbReference>
<evidence type="ECO:0000256" key="2">
    <source>
        <dbReference type="SAM" id="Coils"/>
    </source>
</evidence>
<proteinExistence type="predicted"/>
<dbReference type="RefSeq" id="WP_004242529.1">
    <property type="nucleotide sequence ID" value="NZ_AFQV01000022.1"/>
</dbReference>
<dbReference type="OrthoDB" id="2209669at2"/>
<feature type="region of interest" description="Disordered" evidence="3">
    <location>
        <begin position="67"/>
        <end position="95"/>
    </location>
</feature>
<feature type="coiled-coil region" evidence="2">
    <location>
        <begin position="1141"/>
        <end position="1175"/>
    </location>
</feature>
<accession>F9HNJ2</accession>
<dbReference type="Gene3D" id="2.60.40.10">
    <property type="entry name" value="Immunoglobulins"/>
    <property type="match status" value="2"/>
</dbReference>
<dbReference type="PATRIC" id="fig|1008453.3.peg.1240"/>
<protein>
    <submittedName>
        <fullName evidence="6">Gram-positive signal peptide protein, YSIRK family</fullName>
    </submittedName>
</protein>
<gene>
    <name evidence="6" type="ORF">HMPREF9957_0605</name>
</gene>
<feature type="region of interest" description="Disordered" evidence="3">
    <location>
        <begin position="1305"/>
        <end position="1343"/>
    </location>
</feature>
<keyword evidence="2" id="KW-0175">Coiled coil</keyword>
<evidence type="ECO:0000256" key="1">
    <source>
        <dbReference type="ARBA" id="ARBA00022729"/>
    </source>
</evidence>
<feature type="compositionally biased region" description="Basic and acidic residues" evidence="3">
    <location>
        <begin position="191"/>
        <end position="200"/>
    </location>
</feature>
<dbReference type="Proteomes" id="UP000004568">
    <property type="component" value="Unassembled WGS sequence"/>
</dbReference>
<organism evidence="6 7">
    <name type="scientific">Streptococcus mitis SK1080</name>
    <dbReference type="NCBI Taxonomy" id="1008453"/>
    <lineage>
        <taxon>Bacteria</taxon>
        <taxon>Bacillati</taxon>
        <taxon>Bacillota</taxon>
        <taxon>Bacilli</taxon>
        <taxon>Lactobacillales</taxon>
        <taxon>Streptococcaceae</taxon>
        <taxon>Streptococcus</taxon>
        <taxon>Streptococcus mitis group</taxon>
    </lineage>
</organism>
<name>F9HNJ2_STRMT</name>
<dbReference type="eggNOG" id="COG1511">
    <property type="taxonomic scope" value="Bacteria"/>
</dbReference>
<dbReference type="Pfam" id="PF07564">
    <property type="entry name" value="DUF1542"/>
    <property type="match status" value="2"/>
</dbReference>
<evidence type="ECO:0000256" key="3">
    <source>
        <dbReference type="SAM" id="MobiDB-lite"/>
    </source>
</evidence>
<dbReference type="Gene3D" id="2.60.40.4140">
    <property type="match status" value="2"/>
</dbReference>
<feature type="region of interest" description="Disordered" evidence="3">
    <location>
        <begin position="1181"/>
        <end position="1213"/>
    </location>
</feature>
<dbReference type="EMBL" id="AFQV01000022">
    <property type="protein sequence ID" value="EGP68137.1"/>
    <property type="molecule type" value="Genomic_DNA"/>
</dbReference>
<sequence>MDKKSPMSRVERLHREKVTRYSIRKYSFGAASVAVAALFMFLGNGAVSANELSKQDTPDVEALAPALDAPSTPAESTPAAQPVVEEPAKPAAPEVTTPALDKKQLENYISEVKSKLSAGTYANKTEESLALLNGELASAESTLASATTQDELTKAYQKLVTFVSSGLKNKPKEPKETPEGDTTNGQPTLGKKAENTEPKSESNSIENTGSHDSRNGKALDKNNAFRAETDTEKPTAEIPFSNGKDVYVYGAESTGFDIKIKDNSGFIASATVKRGGNQDFTAVTGEPGKLNAQYGYTVNEFTTKTEASESNPAVIHYTGVPGGELNAEQLEKAKTTGLTLGWRFVTAADEAGNFIENKAAGAAVNTDPGSFNVIVKPQTYKYDVVNLSNDNKISVANAAQLTAEELANIKNGLKVEYSKNNDDAQLESKKGTLLDNALSVVDTVTDSGSNLVVTYKDGSTDTIPKGTLIKSGNAPTVNMPYPASGGPREKSILSTDNTITGTGTPGSKITIQVESVENGELLKEITDIPVDASGNWTVTLENGLNSNVPVGGNSRAQNFFAPKNPVKVFETKDGIETASTNTYVSIGASKVLPSNASKDKASVVAGSKEVVLEVPHDAGISYFWYHDKDTGKEVQIDIQRDKEVAENLGIKVADKDVDKVAIKSVTKGEFYNTITLEMKKNIKEGVVRIISHNNDGTHSSKAGKVSTPVTNEKPVVASVSGEDTTTVITNSQLNLLSLVKVTDHEDDQPDVTLGDRVHARVISVDGNTSVREVDTSEAGEHTVVYKAVDSQGKESDEYTHKVIVRENKVPEVSIPYSVDGKKDIYVYANEDIDIDLKFTDDSGKIKSATILQGGNNALNPVDKANPNVINNEYGTTFTQIDGETATTATEATPAIVKITGKMTKDTPGLVASKFPTDENGEYRVVTRYATSTDMDGGKIVNRAQGNSYASDPGAFALVIKAQTAKYDIKELADAEKVVITDKANIPQTELDKIKENLQLEYSKKNEDKNLEDKKGTAVDKAAAAKVVETLEQDGENLVVTYKDGSKDTIPVEKVVKLDKQPAIDAVNAKADEKIKAIEGNANLSPAEIEKAKAKVNEDKQAALDKIDDATNKAAIDAGQNEGTAAVAKVNPVAKEAAKQAVTDALKAKNAALDEREDLTQKEKEAAKAAAKVEADKAIAKINEQPDTAPTPVEATTAQKAVDTEKTDGTTAIGKINPIGKQAALDKIDEALKAKEKEIDDRTDLTDEEKKEVKDRAKEIADTKKEEINAKKNNADTEAEAGTIQGEINTVGTDGAAAITALAKEPAKKPEANQAVEGVANNKKAEIEADNTLSPEAKKNFKMK</sequence>
<feature type="coiled-coil region" evidence="2">
    <location>
        <begin position="122"/>
        <end position="149"/>
    </location>
</feature>
<evidence type="ECO:0000259" key="5">
    <source>
        <dbReference type="Pfam" id="PF07564"/>
    </source>
</evidence>
<dbReference type="InterPro" id="IPR011439">
    <property type="entry name" value="DUF1542"/>
</dbReference>
<evidence type="ECO:0000313" key="7">
    <source>
        <dbReference type="Proteomes" id="UP000004568"/>
    </source>
</evidence>
<comment type="caution">
    <text evidence="6">The sequence shown here is derived from an EMBL/GenBank/DDBJ whole genome shotgun (WGS) entry which is preliminary data.</text>
</comment>
<evidence type="ECO:0000313" key="6">
    <source>
        <dbReference type="EMBL" id="EGP68137.1"/>
    </source>
</evidence>
<evidence type="ECO:0000259" key="4">
    <source>
        <dbReference type="Pfam" id="PF04650"/>
    </source>
</evidence>
<feature type="compositionally biased region" description="Basic and acidic residues" evidence="3">
    <location>
        <begin position="209"/>
        <end position="220"/>
    </location>
</feature>
<feature type="domain" description="DUF1542" evidence="5">
    <location>
        <begin position="1220"/>
        <end position="1290"/>
    </location>
</feature>
<dbReference type="InterPro" id="IPR013783">
    <property type="entry name" value="Ig-like_fold"/>
</dbReference>